<evidence type="ECO:0008006" key="3">
    <source>
        <dbReference type="Google" id="ProtNLM"/>
    </source>
</evidence>
<dbReference type="RefSeq" id="WP_145363034.1">
    <property type="nucleotide sequence ID" value="NZ_CP036268.1"/>
</dbReference>
<evidence type="ECO:0000313" key="1">
    <source>
        <dbReference type="EMBL" id="QDT36864.1"/>
    </source>
</evidence>
<protein>
    <recommendedName>
        <fullName evidence="3">HEAT repeat protein</fullName>
    </recommendedName>
</protein>
<accession>A0A517QZ28</accession>
<proteinExistence type="predicted"/>
<dbReference type="InterPro" id="IPR016024">
    <property type="entry name" value="ARM-type_fold"/>
</dbReference>
<dbReference type="InterPro" id="IPR011989">
    <property type="entry name" value="ARM-like"/>
</dbReference>
<dbReference type="AlphaFoldDB" id="A0A517QZ28"/>
<gene>
    <name evidence="1" type="ORF">Pan189_12280</name>
</gene>
<evidence type="ECO:0000313" key="2">
    <source>
        <dbReference type="Proteomes" id="UP000317318"/>
    </source>
</evidence>
<dbReference type="SUPFAM" id="SSF48371">
    <property type="entry name" value="ARM repeat"/>
    <property type="match status" value="1"/>
</dbReference>
<name>A0A517QZ28_9PLAN</name>
<dbReference type="KEGG" id="svp:Pan189_12280"/>
<dbReference type="Proteomes" id="UP000317318">
    <property type="component" value="Chromosome"/>
</dbReference>
<keyword evidence="2" id="KW-1185">Reference proteome</keyword>
<dbReference type="Gene3D" id="1.25.10.10">
    <property type="entry name" value="Leucine-rich Repeat Variant"/>
    <property type="match status" value="2"/>
</dbReference>
<reference evidence="1 2" key="1">
    <citation type="submission" date="2019-02" db="EMBL/GenBank/DDBJ databases">
        <title>Deep-cultivation of Planctomycetes and their phenomic and genomic characterization uncovers novel biology.</title>
        <authorList>
            <person name="Wiegand S."/>
            <person name="Jogler M."/>
            <person name="Boedeker C."/>
            <person name="Pinto D."/>
            <person name="Vollmers J."/>
            <person name="Rivas-Marin E."/>
            <person name="Kohn T."/>
            <person name="Peeters S.H."/>
            <person name="Heuer A."/>
            <person name="Rast P."/>
            <person name="Oberbeckmann S."/>
            <person name="Bunk B."/>
            <person name="Jeske O."/>
            <person name="Meyerdierks A."/>
            <person name="Storesund J.E."/>
            <person name="Kallscheuer N."/>
            <person name="Luecker S."/>
            <person name="Lage O.M."/>
            <person name="Pohl T."/>
            <person name="Merkel B.J."/>
            <person name="Hornburger P."/>
            <person name="Mueller R.-W."/>
            <person name="Bruemmer F."/>
            <person name="Labrenz M."/>
            <person name="Spormann A.M."/>
            <person name="Op den Camp H."/>
            <person name="Overmann J."/>
            <person name="Amann R."/>
            <person name="Jetten M.S.M."/>
            <person name="Mascher T."/>
            <person name="Medema M.H."/>
            <person name="Devos D.P."/>
            <person name="Kaster A.-K."/>
            <person name="Ovreas L."/>
            <person name="Rohde M."/>
            <person name="Galperin M.Y."/>
            <person name="Jogler C."/>
        </authorList>
    </citation>
    <scope>NUCLEOTIDE SEQUENCE [LARGE SCALE GENOMIC DNA]</scope>
    <source>
        <strain evidence="1 2">Pan189</strain>
    </source>
</reference>
<organism evidence="1 2">
    <name type="scientific">Stratiformator vulcanicus</name>
    <dbReference type="NCBI Taxonomy" id="2527980"/>
    <lineage>
        <taxon>Bacteria</taxon>
        <taxon>Pseudomonadati</taxon>
        <taxon>Planctomycetota</taxon>
        <taxon>Planctomycetia</taxon>
        <taxon>Planctomycetales</taxon>
        <taxon>Planctomycetaceae</taxon>
        <taxon>Stratiformator</taxon>
    </lineage>
</organism>
<sequence length="448" mass="51062">MAKKFNWENYETELLKYLEKAVLEVMGQYPDEHFYGAAFHSFYREYGDRIGLPCLAVNTEEEIDENLDTRWSSPDWYWNDLDYAGRALVSLHDQLNGFASSEDGKHWETLHKQWVASLIQVAKRLTTKLKKQEQATKDFGFFLFDEESDEMVDVLRRCMTSAKFKKLFPDLLEDIERKQTTEELPAAKKLALYASDLSEENCERLLTHGKKAIPVLINALSGEDGWLAANLLGRLGIPDKNAIEALRELVDSTDDSCCRHAATSLALLGDIDFLLKLAGRKESRAIAIDGIRDLYSTSADYSTIHVPLDYRPLEQLLAIDTCRKPAQRPRDTGGYFNFALGNREIKAGDVDEAIRGTRSKYKMIREHAVCCLGDRGIGKACSLKAIQAMVDCFEDRAMSVRRLAVLRIKDWKNTAKDYFPAIRKLARKDPDPDVREAARNTMRQLEVK</sequence>
<dbReference type="OrthoDB" id="5186094at2"/>
<dbReference type="EMBL" id="CP036268">
    <property type="protein sequence ID" value="QDT36864.1"/>
    <property type="molecule type" value="Genomic_DNA"/>
</dbReference>